<feature type="binding site" evidence="12">
    <location>
        <position position="160"/>
    </location>
    <ligand>
        <name>Zn(2+)</name>
        <dbReference type="ChEBI" id="CHEBI:29105"/>
        <label>2</label>
    </ligand>
</feature>
<dbReference type="Proteomes" id="UP000199053">
    <property type="component" value="Unassembled WGS sequence"/>
</dbReference>
<feature type="binding site" evidence="12">
    <location>
        <position position="182"/>
    </location>
    <ligand>
        <name>Zn(2+)</name>
        <dbReference type="ChEBI" id="CHEBI:29105"/>
        <label>2</label>
    </ligand>
</feature>
<dbReference type="AlphaFoldDB" id="A0A1G9EHX6"/>
<evidence type="ECO:0000256" key="6">
    <source>
        <dbReference type="ARBA" id="ARBA00022833"/>
    </source>
</evidence>
<keyword evidence="1 12" id="KW-0963">Cytoplasm</keyword>
<evidence type="ECO:0000256" key="2">
    <source>
        <dbReference type="ARBA" id="ARBA00022705"/>
    </source>
</evidence>
<feature type="zinc finger region" description="CR-type" evidence="13">
    <location>
        <begin position="130"/>
        <end position="208"/>
    </location>
</feature>
<organism evidence="16 17">
    <name type="scientific">Maridesulfovibrio ferrireducens</name>
    <dbReference type="NCBI Taxonomy" id="246191"/>
    <lineage>
        <taxon>Bacteria</taxon>
        <taxon>Pseudomonadati</taxon>
        <taxon>Thermodesulfobacteriota</taxon>
        <taxon>Desulfovibrionia</taxon>
        <taxon>Desulfovibrionales</taxon>
        <taxon>Desulfovibrionaceae</taxon>
        <taxon>Maridesulfovibrio</taxon>
    </lineage>
</organism>
<dbReference type="Pfam" id="PF01556">
    <property type="entry name" value="DnaJ_C"/>
    <property type="match status" value="1"/>
</dbReference>
<dbReference type="InterPro" id="IPR001305">
    <property type="entry name" value="HSP_DnaJ_Cys-rich_dom"/>
</dbReference>
<dbReference type="GO" id="GO:0005737">
    <property type="term" value="C:cytoplasm"/>
    <property type="evidence" value="ECO:0007669"/>
    <property type="project" value="UniProtKB-SubCell"/>
</dbReference>
<dbReference type="InterPro" id="IPR036869">
    <property type="entry name" value="J_dom_sf"/>
</dbReference>
<feature type="domain" description="CR-type" evidence="15">
    <location>
        <begin position="130"/>
        <end position="208"/>
    </location>
</feature>
<sequence length="369" mass="40598">MSKRDYYEILQVSKESPEGEIKRAYRKMAFEYHPDRNPGDDEAESKFKEAAEAYEILRDPEKRSRYDRFGHEGMNGGFNGFKSSDDIFGAFGDIFGDIFGFSQGRGGKRMQAGSDLRYNLTVSFRDAAKGTEVELNLPITDTCEECNGSGSAPGTSPETCSHCGGRGTVVQNQGFFQISVPCPSCNGRGQVITDPCSACRGAGYVRKDKSLNVRIPAGVDNGSRLRLRGEGEAGMNGGPHGDLYVVITVQPDKVFRRQGQDLVLTTDISFVQASLGYKMSVQTLDEPIDMDIPKGTQSGEVFQLRGLGLPYLGSSHKGDLLIEVKVITPINLSRKQEELLEQFAALEEDKPMKKVKKLFKKAKDKVMGD</sequence>
<dbReference type="SUPFAM" id="SSF49493">
    <property type="entry name" value="HSP40/DnaJ peptide-binding domain"/>
    <property type="match status" value="2"/>
</dbReference>
<feature type="repeat" description="CXXCXGXG motif" evidence="12">
    <location>
        <begin position="160"/>
        <end position="167"/>
    </location>
</feature>
<evidence type="ECO:0000256" key="11">
    <source>
        <dbReference type="ARBA" id="ARBA00067609"/>
    </source>
</evidence>
<evidence type="ECO:0000256" key="3">
    <source>
        <dbReference type="ARBA" id="ARBA00022723"/>
    </source>
</evidence>
<feature type="repeat" description="CXXCXGXG motif" evidence="12">
    <location>
        <begin position="143"/>
        <end position="150"/>
    </location>
</feature>
<gene>
    <name evidence="12" type="primary">dnaJ</name>
    <name evidence="16" type="ORF">SAMN05660337_1122</name>
</gene>
<accession>A0A1G9EHX6</accession>
<proteinExistence type="inferred from homology"/>
<keyword evidence="4 12" id="KW-0677">Repeat</keyword>
<feature type="repeat" description="CXXCXGXG motif" evidence="12">
    <location>
        <begin position="182"/>
        <end position="189"/>
    </location>
</feature>
<evidence type="ECO:0000259" key="14">
    <source>
        <dbReference type="PROSITE" id="PS50076"/>
    </source>
</evidence>
<keyword evidence="8 12" id="KW-0143">Chaperone</keyword>
<dbReference type="PROSITE" id="PS51188">
    <property type="entry name" value="ZF_CR"/>
    <property type="match status" value="1"/>
</dbReference>
<dbReference type="GO" id="GO:0051082">
    <property type="term" value="F:unfolded protein binding"/>
    <property type="evidence" value="ECO:0007669"/>
    <property type="project" value="UniProtKB-UniRule"/>
</dbReference>
<dbReference type="SMART" id="SM00271">
    <property type="entry name" value="DnaJ"/>
    <property type="match status" value="1"/>
</dbReference>
<evidence type="ECO:0000256" key="10">
    <source>
        <dbReference type="ARBA" id="ARBA00061004"/>
    </source>
</evidence>
<dbReference type="SUPFAM" id="SSF57938">
    <property type="entry name" value="DnaJ/Hsp40 cysteine-rich domain"/>
    <property type="match status" value="1"/>
</dbReference>
<dbReference type="SUPFAM" id="SSF46565">
    <property type="entry name" value="Chaperone J-domain"/>
    <property type="match status" value="1"/>
</dbReference>
<dbReference type="GO" id="GO:0005524">
    <property type="term" value="F:ATP binding"/>
    <property type="evidence" value="ECO:0007669"/>
    <property type="project" value="InterPro"/>
</dbReference>
<comment type="domain">
    <text evidence="12">The J domain is necessary and sufficient to stimulate DnaK ATPase activity. Zinc center 1 plays an important role in the autonomous, DnaK-independent chaperone activity of DnaJ. Zinc center 2 is essential for interaction with DnaK and for DnaJ activity.</text>
</comment>
<dbReference type="Gene3D" id="2.60.260.20">
    <property type="entry name" value="Urease metallochaperone UreE, N-terminal domain"/>
    <property type="match status" value="2"/>
</dbReference>
<evidence type="ECO:0000256" key="7">
    <source>
        <dbReference type="ARBA" id="ARBA00023016"/>
    </source>
</evidence>
<comment type="subcellular location">
    <subcellularLocation>
        <location evidence="12">Cytoplasm</location>
    </subcellularLocation>
</comment>
<dbReference type="STRING" id="246191.SAMN05660337_1122"/>
<evidence type="ECO:0000256" key="12">
    <source>
        <dbReference type="HAMAP-Rule" id="MF_01152"/>
    </source>
</evidence>
<dbReference type="FunFam" id="2.10.230.10:FF:000002">
    <property type="entry name" value="Molecular chaperone DnaJ"/>
    <property type="match status" value="1"/>
</dbReference>
<dbReference type="EMBL" id="FNGA01000002">
    <property type="protein sequence ID" value="SDK75714.1"/>
    <property type="molecule type" value="Genomic_DNA"/>
</dbReference>
<feature type="binding site" evidence="12">
    <location>
        <position position="196"/>
    </location>
    <ligand>
        <name>Zn(2+)</name>
        <dbReference type="ChEBI" id="CHEBI:29105"/>
        <label>1</label>
    </ligand>
</feature>
<keyword evidence="17" id="KW-1185">Reference proteome</keyword>
<evidence type="ECO:0000256" key="5">
    <source>
        <dbReference type="ARBA" id="ARBA00022771"/>
    </source>
</evidence>
<feature type="binding site" evidence="12">
    <location>
        <position position="185"/>
    </location>
    <ligand>
        <name>Zn(2+)</name>
        <dbReference type="ChEBI" id="CHEBI:29105"/>
        <label>2</label>
    </ligand>
</feature>
<evidence type="ECO:0000256" key="13">
    <source>
        <dbReference type="PROSITE-ProRule" id="PRU00546"/>
    </source>
</evidence>
<dbReference type="InterPro" id="IPR002939">
    <property type="entry name" value="DnaJ_C"/>
</dbReference>
<evidence type="ECO:0000256" key="9">
    <source>
        <dbReference type="ARBA" id="ARBA00053423"/>
    </source>
</evidence>
<dbReference type="NCBIfam" id="NF010894">
    <property type="entry name" value="PRK14301.1"/>
    <property type="match status" value="1"/>
</dbReference>
<dbReference type="FunFam" id="2.60.260.20:FF:000005">
    <property type="entry name" value="Chaperone protein dnaJ 1, mitochondrial"/>
    <property type="match status" value="1"/>
</dbReference>
<reference evidence="17" key="1">
    <citation type="submission" date="2016-10" db="EMBL/GenBank/DDBJ databases">
        <authorList>
            <person name="Varghese N."/>
            <person name="Submissions S."/>
        </authorList>
    </citation>
    <scope>NUCLEOTIDE SEQUENCE [LARGE SCALE GENOMIC DNA]</scope>
    <source>
        <strain evidence="17">DSM 16995</strain>
    </source>
</reference>
<protein>
    <recommendedName>
        <fullName evidence="11 12">Chaperone protein DnaJ</fullName>
    </recommendedName>
</protein>
<dbReference type="PROSITE" id="PS00636">
    <property type="entry name" value="DNAJ_1"/>
    <property type="match status" value="1"/>
</dbReference>
<dbReference type="NCBIfam" id="TIGR02349">
    <property type="entry name" value="DnaJ_bact"/>
    <property type="match status" value="1"/>
</dbReference>
<dbReference type="InterPro" id="IPR036410">
    <property type="entry name" value="HSP_DnaJ_Cys-rich_dom_sf"/>
</dbReference>
<dbReference type="InterPro" id="IPR012724">
    <property type="entry name" value="DnaJ"/>
</dbReference>
<dbReference type="CDD" id="cd06257">
    <property type="entry name" value="DnaJ"/>
    <property type="match status" value="1"/>
</dbReference>
<dbReference type="InterPro" id="IPR018253">
    <property type="entry name" value="DnaJ_domain_CS"/>
</dbReference>
<name>A0A1G9EHX6_9BACT</name>
<dbReference type="Gene3D" id="1.10.287.110">
    <property type="entry name" value="DnaJ domain"/>
    <property type="match status" value="1"/>
</dbReference>
<evidence type="ECO:0000256" key="4">
    <source>
        <dbReference type="ARBA" id="ARBA00022737"/>
    </source>
</evidence>
<dbReference type="GO" id="GO:0042026">
    <property type="term" value="P:protein refolding"/>
    <property type="evidence" value="ECO:0007669"/>
    <property type="project" value="TreeGrafter"/>
</dbReference>
<dbReference type="PANTHER" id="PTHR43096:SF48">
    <property type="entry name" value="CHAPERONE PROTEIN DNAJ"/>
    <property type="match status" value="1"/>
</dbReference>
<keyword evidence="2 12" id="KW-0235">DNA replication</keyword>
<dbReference type="GO" id="GO:0008270">
    <property type="term" value="F:zinc ion binding"/>
    <property type="evidence" value="ECO:0007669"/>
    <property type="project" value="UniProtKB-UniRule"/>
</dbReference>
<dbReference type="GO" id="GO:0009408">
    <property type="term" value="P:response to heat"/>
    <property type="evidence" value="ECO:0007669"/>
    <property type="project" value="InterPro"/>
</dbReference>
<dbReference type="GO" id="GO:0006260">
    <property type="term" value="P:DNA replication"/>
    <property type="evidence" value="ECO:0007669"/>
    <property type="project" value="UniProtKB-KW"/>
</dbReference>
<keyword evidence="5 12" id="KW-0863">Zinc-finger</keyword>
<feature type="domain" description="J" evidence="14">
    <location>
        <begin position="5"/>
        <end position="70"/>
    </location>
</feature>
<feature type="binding site" evidence="12">
    <location>
        <position position="163"/>
    </location>
    <ligand>
        <name>Zn(2+)</name>
        <dbReference type="ChEBI" id="CHEBI:29105"/>
        <label>2</label>
    </ligand>
</feature>
<keyword evidence="3 12" id="KW-0479">Metal-binding</keyword>
<feature type="binding site" evidence="12">
    <location>
        <position position="199"/>
    </location>
    <ligand>
        <name>Zn(2+)</name>
        <dbReference type="ChEBI" id="CHEBI:29105"/>
        <label>1</label>
    </ligand>
</feature>
<evidence type="ECO:0000256" key="8">
    <source>
        <dbReference type="ARBA" id="ARBA00023186"/>
    </source>
</evidence>
<dbReference type="CDD" id="cd10747">
    <property type="entry name" value="DnaJ_C"/>
    <property type="match status" value="1"/>
</dbReference>
<comment type="subunit">
    <text evidence="12">Homodimer.</text>
</comment>
<dbReference type="CDD" id="cd10719">
    <property type="entry name" value="DnaJ_zf"/>
    <property type="match status" value="1"/>
</dbReference>
<evidence type="ECO:0000313" key="16">
    <source>
        <dbReference type="EMBL" id="SDK75714.1"/>
    </source>
</evidence>
<dbReference type="PRINTS" id="PR00625">
    <property type="entry name" value="JDOMAIN"/>
</dbReference>
<feature type="binding site" evidence="12">
    <location>
        <position position="143"/>
    </location>
    <ligand>
        <name>Zn(2+)</name>
        <dbReference type="ChEBI" id="CHEBI:29105"/>
        <label>1</label>
    </ligand>
</feature>
<dbReference type="OrthoDB" id="9779889at2"/>
<dbReference type="PROSITE" id="PS50076">
    <property type="entry name" value="DNAJ_2"/>
    <property type="match status" value="1"/>
</dbReference>
<evidence type="ECO:0000313" key="17">
    <source>
        <dbReference type="Proteomes" id="UP000199053"/>
    </source>
</evidence>
<feature type="binding site" evidence="12">
    <location>
        <position position="146"/>
    </location>
    <ligand>
        <name>Zn(2+)</name>
        <dbReference type="ChEBI" id="CHEBI:29105"/>
        <label>1</label>
    </ligand>
</feature>
<evidence type="ECO:0000259" key="15">
    <source>
        <dbReference type="PROSITE" id="PS51188"/>
    </source>
</evidence>
<dbReference type="InterPro" id="IPR008971">
    <property type="entry name" value="HSP40/DnaJ_pept-bd"/>
</dbReference>
<dbReference type="GO" id="GO:0031072">
    <property type="term" value="F:heat shock protein binding"/>
    <property type="evidence" value="ECO:0007669"/>
    <property type="project" value="InterPro"/>
</dbReference>
<dbReference type="PANTHER" id="PTHR43096">
    <property type="entry name" value="DNAJ HOMOLOG 1, MITOCHONDRIAL-RELATED"/>
    <property type="match status" value="1"/>
</dbReference>
<keyword evidence="6 12" id="KW-0862">Zinc</keyword>
<dbReference type="Pfam" id="PF00226">
    <property type="entry name" value="DnaJ"/>
    <property type="match status" value="1"/>
</dbReference>
<dbReference type="RefSeq" id="WP_092159131.1">
    <property type="nucleotide sequence ID" value="NZ_FNGA01000002.1"/>
</dbReference>
<evidence type="ECO:0000256" key="1">
    <source>
        <dbReference type="ARBA" id="ARBA00022490"/>
    </source>
</evidence>
<dbReference type="Pfam" id="PF00684">
    <property type="entry name" value="DnaJ_CXXCXGXG"/>
    <property type="match status" value="1"/>
</dbReference>
<dbReference type="InterPro" id="IPR001623">
    <property type="entry name" value="DnaJ_domain"/>
</dbReference>
<comment type="similarity">
    <text evidence="10 12">Belongs to the DnaJ family.</text>
</comment>
<comment type="cofactor">
    <cofactor evidence="12">
        <name>Zn(2+)</name>
        <dbReference type="ChEBI" id="CHEBI:29105"/>
    </cofactor>
    <text evidence="12">Binds 2 Zn(2+) ions per monomer.</text>
</comment>
<dbReference type="NCBIfam" id="NF008035">
    <property type="entry name" value="PRK10767.1"/>
    <property type="match status" value="1"/>
</dbReference>
<dbReference type="HAMAP" id="MF_01152">
    <property type="entry name" value="DnaJ"/>
    <property type="match status" value="1"/>
</dbReference>
<dbReference type="Gene3D" id="6.20.20.10">
    <property type="match status" value="2"/>
</dbReference>
<feature type="repeat" description="CXXCXGXG motif" evidence="12">
    <location>
        <begin position="196"/>
        <end position="203"/>
    </location>
</feature>
<dbReference type="FunFam" id="1.10.287.110:FF:000034">
    <property type="entry name" value="Chaperone protein DnaJ"/>
    <property type="match status" value="1"/>
</dbReference>
<comment type="function">
    <text evidence="9 12">Participates actively in the response to hyperosmotic and heat shock by preventing the aggregation of stress-denatured proteins and by disaggregating proteins, also in an autonomous, DnaK-independent fashion. Unfolded proteins bind initially to DnaJ; upon interaction with the DnaJ-bound protein, DnaK hydrolyzes its bound ATP, resulting in the formation of a stable complex. GrpE releases ADP from DnaK; ATP binding to DnaK triggers the release of the substrate protein, thus completing the reaction cycle. Several rounds of ATP-dependent interactions between DnaJ, DnaK and GrpE are required for fully efficient folding. Also involved, together with DnaK and GrpE, in the DNA replication of plasmids through activation of initiation proteins.</text>
</comment>
<keyword evidence="7 12" id="KW-0346">Stress response</keyword>